<proteinExistence type="predicted"/>
<dbReference type="InterPro" id="IPR001279">
    <property type="entry name" value="Metallo-B-lactamas"/>
</dbReference>
<dbReference type="EMBL" id="CP117523">
    <property type="protein sequence ID" value="WWD83496.1"/>
    <property type="molecule type" value="Genomic_DNA"/>
</dbReference>
<dbReference type="SMART" id="SM00849">
    <property type="entry name" value="Lactamase_B"/>
    <property type="match status" value="1"/>
</dbReference>
<dbReference type="InterPro" id="IPR052159">
    <property type="entry name" value="Competence_DNA_uptake"/>
</dbReference>
<dbReference type="PANTHER" id="PTHR30619">
    <property type="entry name" value="DNA INTERNALIZATION/COMPETENCE PROTEIN COMEC/REC2"/>
    <property type="match status" value="1"/>
</dbReference>
<keyword evidence="4" id="KW-1185">Reference proteome</keyword>
<feature type="transmembrane region" description="Helical" evidence="1">
    <location>
        <begin position="20"/>
        <end position="35"/>
    </location>
</feature>
<dbReference type="Proteomes" id="UP001348492">
    <property type="component" value="Chromosome"/>
</dbReference>
<feature type="transmembrane region" description="Helical" evidence="1">
    <location>
        <begin position="72"/>
        <end position="90"/>
    </location>
</feature>
<evidence type="ECO:0000313" key="3">
    <source>
        <dbReference type="EMBL" id="WWD83496.1"/>
    </source>
</evidence>
<evidence type="ECO:0000256" key="1">
    <source>
        <dbReference type="SAM" id="Phobius"/>
    </source>
</evidence>
<dbReference type="CDD" id="cd07731">
    <property type="entry name" value="ComA-like_MBL-fold"/>
    <property type="match status" value="1"/>
</dbReference>
<dbReference type="Pfam" id="PF00753">
    <property type="entry name" value="Lactamase_B"/>
    <property type="match status" value="1"/>
</dbReference>
<evidence type="ECO:0000313" key="4">
    <source>
        <dbReference type="Proteomes" id="UP001348492"/>
    </source>
</evidence>
<dbReference type="InterPro" id="IPR035681">
    <property type="entry name" value="ComA-like_MBL"/>
</dbReference>
<sequence length="386" mass="42730">MKKYIAGFRSNNSKKKKKASIYYFLTTLLFLLGTSKDISDISLYLLLLMTPSLVCNFKAFIKKIKNKKKKEIFLHTLICYLITLCVFITSTPNINEAIADSQLLSETINKISLTTNKKEKKLSKEKDGDVISNVYEGQLHFINTGNSDAILIRQGGEAALIDGGDNDDEGTVVNYLKDIGVKELKYVIATHPDADHIGGLDAVINSIPVETVYVSNGDANTKTYSDFINAMSSKNLYPSVPLLGAEFYLGTSKFKVLSAANLNNPNDNSIVLEYLNGNDKMLLMGDAGTDIERIIDVKEVDLIKIGHHGSNTSSDIDFIKKINPQYAVITVGKNNRYGHPNKETMQTLKKENIEVHRSDECGNILFKSTGNGLIVNCVKGSYNYGR</sequence>
<feature type="transmembrane region" description="Helical" evidence="1">
    <location>
        <begin position="41"/>
        <end position="60"/>
    </location>
</feature>
<feature type="domain" description="Metallo-beta-lactamase" evidence="2">
    <location>
        <begin position="146"/>
        <end position="333"/>
    </location>
</feature>
<keyword evidence="1" id="KW-0812">Transmembrane</keyword>
<evidence type="ECO:0000259" key="2">
    <source>
        <dbReference type="SMART" id="SM00849"/>
    </source>
</evidence>
<reference evidence="3 4" key="1">
    <citation type="journal article" date="2023" name="PLoS ONE">
        <title>Genome-based metabolic and phylogenomic analysis of three Terrisporobacter species.</title>
        <authorList>
            <person name="Boer T."/>
            <person name="Bengelsdorf F.R."/>
            <person name="Bomeke M."/>
            <person name="Daniel R."/>
            <person name="Poehlein A."/>
        </authorList>
    </citation>
    <scope>NUCLEOTIDE SEQUENCE [LARGE SCALE GENOMIC DNA]</scope>
    <source>
        <strain evidence="3 4">DSM 1288</strain>
    </source>
</reference>
<dbReference type="SUPFAM" id="SSF56281">
    <property type="entry name" value="Metallo-hydrolase/oxidoreductase"/>
    <property type="match status" value="1"/>
</dbReference>
<protein>
    <recommendedName>
        <fullName evidence="2">Metallo-beta-lactamase domain-containing protein</fullName>
    </recommendedName>
</protein>
<dbReference type="PANTHER" id="PTHR30619:SF1">
    <property type="entry name" value="RECOMBINATION PROTEIN 2"/>
    <property type="match status" value="1"/>
</dbReference>
<name>A0ABZ2EVJ3_9FIRM</name>
<dbReference type="InterPro" id="IPR036866">
    <property type="entry name" value="RibonucZ/Hydroxyglut_hydro"/>
</dbReference>
<accession>A0ABZ2EVJ3</accession>
<keyword evidence="1" id="KW-1133">Transmembrane helix</keyword>
<organism evidence="3 4">
    <name type="scientific">Terrisporobacter glycolicus ATCC 14880 = DSM 1288</name>
    <dbReference type="NCBI Taxonomy" id="1121315"/>
    <lineage>
        <taxon>Bacteria</taxon>
        <taxon>Bacillati</taxon>
        <taxon>Bacillota</taxon>
        <taxon>Clostridia</taxon>
        <taxon>Peptostreptococcales</taxon>
        <taxon>Peptostreptococcaceae</taxon>
        <taxon>Terrisporobacter</taxon>
    </lineage>
</organism>
<keyword evidence="1" id="KW-0472">Membrane</keyword>
<dbReference type="RefSeq" id="WP_018591079.1">
    <property type="nucleotide sequence ID" value="NZ_CP117523.1"/>
</dbReference>
<dbReference type="Gene3D" id="3.60.15.10">
    <property type="entry name" value="Ribonuclease Z/Hydroxyacylglutathione hydrolase-like"/>
    <property type="match status" value="1"/>
</dbReference>
<gene>
    <name evidence="3" type="ORF">TEGL_19070</name>
</gene>